<gene>
    <name evidence="1" type="ORF">HICCMSTLAB_LOCUS11266</name>
</gene>
<keyword evidence="2" id="KW-1185">Reference proteome</keyword>
<dbReference type="OrthoDB" id="7694954at2759"/>
<dbReference type="PANTHER" id="PTHR46579">
    <property type="entry name" value="F5/8 TYPE C DOMAIN-CONTAINING PROTEIN-RELATED"/>
    <property type="match status" value="1"/>
</dbReference>
<dbReference type="EMBL" id="CAJNRD030001123">
    <property type="protein sequence ID" value="CAG5102952.1"/>
    <property type="molecule type" value="Genomic_DNA"/>
</dbReference>
<comment type="caution">
    <text evidence="1">The sequence shown here is derived from an EMBL/GenBank/DDBJ whole genome shotgun (WGS) entry which is preliminary data.</text>
</comment>
<dbReference type="Proteomes" id="UP000786811">
    <property type="component" value="Unassembled WGS sequence"/>
</dbReference>
<organism evidence="1 2">
    <name type="scientific">Cotesia congregata</name>
    <name type="common">Parasitoid wasp</name>
    <name type="synonym">Apanteles congregatus</name>
    <dbReference type="NCBI Taxonomy" id="51543"/>
    <lineage>
        <taxon>Eukaryota</taxon>
        <taxon>Metazoa</taxon>
        <taxon>Ecdysozoa</taxon>
        <taxon>Arthropoda</taxon>
        <taxon>Hexapoda</taxon>
        <taxon>Insecta</taxon>
        <taxon>Pterygota</taxon>
        <taxon>Neoptera</taxon>
        <taxon>Endopterygota</taxon>
        <taxon>Hymenoptera</taxon>
        <taxon>Apocrita</taxon>
        <taxon>Ichneumonoidea</taxon>
        <taxon>Braconidae</taxon>
        <taxon>Microgastrinae</taxon>
        <taxon>Cotesia</taxon>
    </lineage>
</organism>
<dbReference type="AlphaFoldDB" id="A0A8J2HNS9"/>
<protein>
    <submittedName>
        <fullName evidence="1">Uncharacterized protein</fullName>
    </submittedName>
</protein>
<accession>A0A8J2HNS9</accession>
<evidence type="ECO:0000313" key="1">
    <source>
        <dbReference type="EMBL" id="CAG5102952.1"/>
    </source>
</evidence>
<dbReference type="PANTHER" id="PTHR46579:SF1">
    <property type="entry name" value="F5_8 TYPE C DOMAIN-CONTAINING PROTEIN"/>
    <property type="match status" value="1"/>
</dbReference>
<reference evidence="1" key="1">
    <citation type="submission" date="2021-04" db="EMBL/GenBank/DDBJ databases">
        <authorList>
            <person name="Chebbi M.A.C M."/>
        </authorList>
    </citation>
    <scope>NUCLEOTIDE SEQUENCE</scope>
</reference>
<evidence type="ECO:0000313" key="2">
    <source>
        <dbReference type="Proteomes" id="UP000786811"/>
    </source>
</evidence>
<proteinExistence type="predicted"/>
<sequence>MEKKFSNSRVAVYRRQKRKLAQFLTAFPHGQGPFIPKKFFELPQLSRQCECKACGPDDKFEYNLSYFIYVSLSTQILELLSIPNISESLKYRFNRTKRDPEGYEDIYDGEEYKSLCKRGKFLATWYNFSLTMNTDGCNVAKSSKSSAWPIYVEINELPPHMRKKHMLLAAIFVDEKHPIMNHLLRPFTIEIRNLFSTGITWKPNGHSEVTSRFIVTTCSLDAPARAAAKPWDVANEFIHYLNVIRKNDVMQRYVMIRAFATGIVTHGIKNISALVALPLFNISKGVVVEAMHAVFLGVVKQLTKLLLTGTKAPYYIGAPKNMNLIDQSLLSIKPPSCRSRKPRSISTYPNWKASEWRNWLDYAPVCLLDVLPKKYVTHLALLSEAIHHLNSDCLTPTNLERSDILLKKFVSLFQKYYGETNMSSNIHLMTHLVSVVKNWGPIWAHEAFVFESWNKKIMDFISSSHARVNQIAMRFTMRKFIIMSLYDDAVSTETKKLIAKQVKVSLESNNVDTKDRLKGVGKRITRLPTDSERVALIKFGYEPMNLECFEKMTLNGIKYECQNNKNCKFDNSIIFDGNNVFGTITSIVKFCHRNQTIRGIFILRMQQVNCILGTKHIHEVTTTLNDLMFIEESQFIKPAIQIATSNQLYVIKQTNCWETD</sequence>
<name>A0A8J2HNS9_COTCN</name>